<dbReference type="EMBL" id="JABSTQ010011520">
    <property type="protein sequence ID" value="KAG0410442.1"/>
    <property type="molecule type" value="Genomic_DNA"/>
</dbReference>
<gene>
    <name evidence="1" type="ORF">HPB47_012442</name>
</gene>
<proteinExistence type="predicted"/>
<evidence type="ECO:0000313" key="1">
    <source>
        <dbReference type="EMBL" id="KAG0410442.1"/>
    </source>
</evidence>
<sequence>MRSHARCERFSGAQCGECLYVRALVTRARPASRDRERAASLRGRVRTARGRTNEPSARDGSPASVTETTESPDAVRRPACPIEGRRFRVASPPPRAPGPRCRAPPPTDRPACGRGTRRGRCAPLHL</sequence>
<dbReference type="Proteomes" id="UP000805193">
    <property type="component" value="Unassembled WGS sequence"/>
</dbReference>
<keyword evidence="2" id="KW-1185">Reference proteome</keyword>
<name>A0AC60NTK4_IXOPE</name>
<evidence type="ECO:0000313" key="2">
    <source>
        <dbReference type="Proteomes" id="UP000805193"/>
    </source>
</evidence>
<protein>
    <submittedName>
        <fullName evidence="1">Uncharacterized protein</fullName>
    </submittedName>
</protein>
<comment type="caution">
    <text evidence="1">The sequence shown here is derived from an EMBL/GenBank/DDBJ whole genome shotgun (WGS) entry which is preliminary data.</text>
</comment>
<accession>A0AC60NTK4</accession>
<reference evidence="1 2" key="1">
    <citation type="journal article" date="2020" name="Cell">
        <title>Large-Scale Comparative Analyses of Tick Genomes Elucidate Their Genetic Diversity and Vector Capacities.</title>
        <authorList>
            <consortium name="Tick Genome and Microbiome Consortium (TIGMIC)"/>
            <person name="Jia N."/>
            <person name="Wang J."/>
            <person name="Shi W."/>
            <person name="Du L."/>
            <person name="Sun Y."/>
            <person name="Zhan W."/>
            <person name="Jiang J.F."/>
            <person name="Wang Q."/>
            <person name="Zhang B."/>
            <person name="Ji P."/>
            <person name="Bell-Sakyi L."/>
            <person name="Cui X.M."/>
            <person name="Yuan T.T."/>
            <person name="Jiang B.G."/>
            <person name="Yang W.F."/>
            <person name="Lam T.T."/>
            <person name="Chang Q.C."/>
            <person name="Ding S.J."/>
            <person name="Wang X.J."/>
            <person name="Zhu J.G."/>
            <person name="Ruan X.D."/>
            <person name="Zhao L."/>
            <person name="Wei J.T."/>
            <person name="Ye R.Z."/>
            <person name="Que T.C."/>
            <person name="Du C.H."/>
            <person name="Zhou Y.H."/>
            <person name="Cheng J.X."/>
            <person name="Dai P.F."/>
            <person name="Guo W.B."/>
            <person name="Han X.H."/>
            <person name="Huang E.J."/>
            <person name="Li L.F."/>
            <person name="Wei W."/>
            <person name="Gao Y.C."/>
            <person name="Liu J.Z."/>
            <person name="Shao H.Z."/>
            <person name="Wang X."/>
            <person name="Wang C.C."/>
            <person name="Yang T.C."/>
            <person name="Huo Q.B."/>
            <person name="Li W."/>
            <person name="Chen H.Y."/>
            <person name="Chen S.E."/>
            <person name="Zhou L.G."/>
            <person name="Ni X.B."/>
            <person name="Tian J.H."/>
            <person name="Sheng Y."/>
            <person name="Liu T."/>
            <person name="Pan Y.S."/>
            <person name="Xia L.Y."/>
            <person name="Li J."/>
            <person name="Zhao F."/>
            <person name="Cao W.C."/>
        </authorList>
    </citation>
    <scope>NUCLEOTIDE SEQUENCE [LARGE SCALE GENOMIC DNA]</scope>
    <source>
        <strain evidence="1">Iper-2018</strain>
    </source>
</reference>
<organism evidence="1 2">
    <name type="scientific">Ixodes persulcatus</name>
    <name type="common">Taiga tick</name>
    <dbReference type="NCBI Taxonomy" id="34615"/>
    <lineage>
        <taxon>Eukaryota</taxon>
        <taxon>Metazoa</taxon>
        <taxon>Ecdysozoa</taxon>
        <taxon>Arthropoda</taxon>
        <taxon>Chelicerata</taxon>
        <taxon>Arachnida</taxon>
        <taxon>Acari</taxon>
        <taxon>Parasitiformes</taxon>
        <taxon>Ixodida</taxon>
        <taxon>Ixodoidea</taxon>
        <taxon>Ixodidae</taxon>
        <taxon>Ixodinae</taxon>
        <taxon>Ixodes</taxon>
    </lineage>
</organism>